<proteinExistence type="predicted"/>
<feature type="transmembrane region" description="Helical" evidence="1">
    <location>
        <begin position="15"/>
        <end position="40"/>
    </location>
</feature>
<feature type="transmembrane region" description="Helical" evidence="1">
    <location>
        <begin position="611"/>
        <end position="635"/>
    </location>
</feature>
<name>A0AAF5DGQ9_STRER</name>
<feature type="transmembrane region" description="Helical" evidence="1">
    <location>
        <begin position="251"/>
        <end position="275"/>
    </location>
</feature>
<sequence>MEDYRNVIQHKEANIIGWITFFTSIFIIPIQIITTGILCYKINLLKKNFAYLMITIEGFLFFSQQIVHFISSIFCVFDWKWNISIEIFMGSFLNLVYNGSIFLSLILSINRFFVFTNIPENFKKILKIILIIISIVIFIFNIYLFVLYNNYELRIVFSYEYCYWDYFTHSNNLLAFIENRSLIFSNAISLILLLIILIKIFLKKAIFGTKIRKIKRHEYLLFLQIFANLIFFLILEVLWEYGMLFFPEKKFLYSIINYIWLLFASKDCVLNLLFLSEVKYPIISINLSFNHQLDHQLDHQLNHLLNEFNKKKYIILIKYIFFLKLYIIICNNKICLISKKTIILKIFILKNLFYRLKRNKILKMESQVPVVRVCGWITVISCAIFIVIELTNLIILCRKKKLLKSNVVYLIITVLGFLDFGQQVIHLLSGIWCVVYWEPPFRLNMFLGAFVDFLYNLSIINGLILSINRFYIFFHFSDNINKIIKYIAGIMIILFTLIIILFFILHQFYYLRVYYDIDLATWNFVSTEENDYAYNYFENRLMTSINMASLVIFSLAMIKLFIQKFFNSSFSKNIQKYEYYIFIKAGLNFFCIFATQFLWEYGTYFWPNYNYLFTILNTLWVLTTGRDCCMNIIFLGEVRNDIVKFFTKSNSNTEKRKRNIFYTKKITIKDNNNIEKNREIGDIFSEKPRSFYNDDSPSPICSVYFEDHLSMIGDDDIPKYEKKKNYHFWSFDSMIEGIRVTEASNDSQHMEYVKKLQNQLSMYNKDFEKALERDSENRKRLRSYNFHSQYLLPLDTPMRCHSDSEIFEVSRLEQDRNKVIIKL</sequence>
<feature type="transmembrane region" description="Helical" evidence="1">
    <location>
        <begin position="219"/>
        <end position="239"/>
    </location>
</feature>
<feature type="transmembrane region" description="Helical" evidence="1">
    <location>
        <begin position="486"/>
        <end position="509"/>
    </location>
</feature>
<feature type="transmembrane region" description="Helical" evidence="1">
    <location>
        <begin position="49"/>
        <end position="67"/>
    </location>
</feature>
<keyword evidence="1" id="KW-1133">Transmembrane helix</keyword>
<dbReference type="WBParaSite" id="TCONS_00011386.p1">
    <property type="protein sequence ID" value="TCONS_00011386.p1"/>
    <property type="gene ID" value="XLOC_005741"/>
</dbReference>
<feature type="transmembrane region" description="Helical" evidence="1">
    <location>
        <begin position="313"/>
        <end position="329"/>
    </location>
</feature>
<feature type="transmembrane region" description="Helical" evidence="1">
    <location>
        <begin position="407"/>
        <end position="437"/>
    </location>
</feature>
<organism evidence="2 3">
    <name type="scientific">Strongyloides stercoralis</name>
    <name type="common">Threadworm</name>
    <dbReference type="NCBI Taxonomy" id="6248"/>
    <lineage>
        <taxon>Eukaryota</taxon>
        <taxon>Metazoa</taxon>
        <taxon>Ecdysozoa</taxon>
        <taxon>Nematoda</taxon>
        <taxon>Chromadorea</taxon>
        <taxon>Rhabditida</taxon>
        <taxon>Tylenchina</taxon>
        <taxon>Panagrolaimomorpha</taxon>
        <taxon>Strongyloidoidea</taxon>
        <taxon>Strongyloididae</taxon>
        <taxon>Strongyloides</taxon>
    </lineage>
</organism>
<keyword evidence="2" id="KW-1185">Reference proteome</keyword>
<reference evidence="3" key="1">
    <citation type="submission" date="2024-02" db="UniProtKB">
        <authorList>
            <consortium name="WormBaseParasite"/>
        </authorList>
    </citation>
    <scope>IDENTIFICATION</scope>
</reference>
<feature type="transmembrane region" description="Helical" evidence="1">
    <location>
        <begin position="125"/>
        <end position="148"/>
    </location>
</feature>
<feature type="transmembrane region" description="Helical" evidence="1">
    <location>
        <begin position="87"/>
        <end position="113"/>
    </location>
</feature>
<feature type="transmembrane region" description="Helical" evidence="1">
    <location>
        <begin position="541"/>
        <end position="558"/>
    </location>
</feature>
<feature type="transmembrane region" description="Helical" evidence="1">
    <location>
        <begin position="181"/>
        <end position="198"/>
    </location>
</feature>
<feature type="transmembrane region" description="Helical" evidence="1">
    <location>
        <begin position="579"/>
        <end position="599"/>
    </location>
</feature>
<dbReference type="AlphaFoldDB" id="A0AAF5DGQ9"/>
<evidence type="ECO:0000256" key="1">
    <source>
        <dbReference type="SAM" id="Phobius"/>
    </source>
</evidence>
<evidence type="ECO:0000313" key="3">
    <source>
        <dbReference type="WBParaSite" id="TCONS_00011386.p1"/>
    </source>
</evidence>
<keyword evidence="1" id="KW-0472">Membrane</keyword>
<dbReference type="SUPFAM" id="SSF81321">
    <property type="entry name" value="Family A G protein-coupled receptor-like"/>
    <property type="match status" value="1"/>
</dbReference>
<protein>
    <submittedName>
        <fullName evidence="3">7TM GPCR serpentine receptor class x (Srx) domain-containing protein</fullName>
    </submittedName>
</protein>
<feature type="transmembrane region" description="Helical" evidence="1">
    <location>
        <begin position="453"/>
        <end position="474"/>
    </location>
</feature>
<accession>A0AAF5DGQ9</accession>
<keyword evidence="1" id="KW-0812">Transmembrane</keyword>
<evidence type="ECO:0000313" key="2">
    <source>
        <dbReference type="Proteomes" id="UP000035681"/>
    </source>
</evidence>
<feature type="transmembrane region" description="Helical" evidence="1">
    <location>
        <begin position="370"/>
        <end position="395"/>
    </location>
</feature>
<dbReference type="Proteomes" id="UP000035681">
    <property type="component" value="Unplaced"/>
</dbReference>